<protein>
    <recommendedName>
        <fullName evidence="1">LYC1 C-terminal domain-containing protein</fullName>
    </recommendedName>
</protein>
<evidence type="ECO:0000259" key="1">
    <source>
        <dbReference type="Pfam" id="PF22998"/>
    </source>
</evidence>
<dbReference type="EMBL" id="JAAAUY010000518">
    <property type="protein sequence ID" value="KAF9328946.1"/>
    <property type="molecule type" value="Genomic_DNA"/>
</dbReference>
<dbReference type="InterPro" id="IPR053013">
    <property type="entry name" value="LAT"/>
</dbReference>
<dbReference type="InterPro" id="IPR016181">
    <property type="entry name" value="Acyl_CoA_acyltransferase"/>
</dbReference>
<reference evidence="2" key="1">
    <citation type="journal article" date="2020" name="Fungal Divers.">
        <title>Resolving the Mortierellaceae phylogeny through synthesis of multi-gene phylogenetics and phylogenomics.</title>
        <authorList>
            <person name="Vandepol N."/>
            <person name="Liber J."/>
            <person name="Desiro A."/>
            <person name="Na H."/>
            <person name="Kennedy M."/>
            <person name="Barry K."/>
            <person name="Grigoriev I.V."/>
            <person name="Miller A.N."/>
            <person name="O'Donnell K."/>
            <person name="Stajich J.E."/>
            <person name="Bonito G."/>
        </authorList>
    </citation>
    <scope>NUCLEOTIDE SEQUENCE</scope>
    <source>
        <strain evidence="2">NVP1</strain>
    </source>
</reference>
<dbReference type="SUPFAM" id="SSF55729">
    <property type="entry name" value="Acyl-CoA N-acyltransferases (Nat)"/>
    <property type="match status" value="1"/>
</dbReference>
<evidence type="ECO:0000313" key="3">
    <source>
        <dbReference type="Proteomes" id="UP000696485"/>
    </source>
</evidence>
<dbReference type="InterPro" id="IPR055100">
    <property type="entry name" value="GNAT_LYC1-like"/>
</dbReference>
<dbReference type="Gene3D" id="3.40.630.30">
    <property type="match status" value="1"/>
</dbReference>
<keyword evidence="3" id="KW-1185">Reference proteome</keyword>
<dbReference type="Proteomes" id="UP000696485">
    <property type="component" value="Unassembled WGS sequence"/>
</dbReference>
<name>A0A9P5SGF3_9FUNG</name>
<organism evidence="2 3">
    <name type="scientific">Podila minutissima</name>
    <dbReference type="NCBI Taxonomy" id="64525"/>
    <lineage>
        <taxon>Eukaryota</taxon>
        <taxon>Fungi</taxon>
        <taxon>Fungi incertae sedis</taxon>
        <taxon>Mucoromycota</taxon>
        <taxon>Mortierellomycotina</taxon>
        <taxon>Mortierellomycetes</taxon>
        <taxon>Mortierellales</taxon>
        <taxon>Mortierellaceae</taxon>
        <taxon>Podila</taxon>
    </lineage>
</organism>
<gene>
    <name evidence="2" type="ORF">BG006_007936</name>
</gene>
<dbReference type="Pfam" id="PF22998">
    <property type="entry name" value="GNAT_LYC1-like"/>
    <property type="match status" value="1"/>
</dbReference>
<proteinExistence type="predicted"/>
<feature type="domain" description="LYC1 C-terminal" evidence="1">
    <location>
        <begin position="169"/>
        <end position="303"/>
    </location>
</feature>
<dbReference type="AlphaFoldDB" id="A0A9P5SGF3"/>
<evidence type="ECO:0000313" key="2">
    <source>
        <dbReference type="EMBL" id="KAF9328946.1"/>
    </source>
</evidence>
<dbReference type="PANTHER" id="PTHR34815">
    <property type="entry name" value="LYSINE ACETYLTRANSFERASE"/>
    <property type="match status" value="1"/>
</dbReference>
<dbReference type="PANTHER" id="PTHR34815:SF2">
    <property type="entry name" value="N-ACETYLTRANSFERASE DOMAIN-CONTAINING PROTEIN"/>
    <property type="match status" value="1"/>
</dbReference>
<accession>A0A9P5SGF3</accession>
<sequence>MTSYPLKDLSVIRAISSDQIRQVWLEMADLRSHQDFGSGFGYQIWILILTAQAHDPNATILSAAHTFDRPGYLATKDSQETVLRDVRVANVLLVFTPVHLRGHGYGKHLMRLLWEHFDQEEDSEKLKTDFSFLYSAIGPKFYEPLGWRTLPSFKLCIPTMNDGDVFEFPRHSETSGLTLEDITLDILQEVVDKDILQLASELLSMAANQNKRYLALLPNASCIRRHLAEAQFVTQRVLHSSKAIDRIGARVRGSDAFILWGHRPQAQQLMVLRLRYTTLSQLQELLKETVQEASAWRLPAVEV</sequence>
<comment type="caution">
    <text evidence="2">The sequence shown here is derived from an EMBL/GenBank/DDBJ whole genome shotgun (WGS) entry which is preliminary data.</text>
</comment>